<name>A0A0G0BFQ6_9BACT</name>
<keyword evidence="5 7" id="KW-1133">Transmembrane helix</keyword>
<evidence type="ECO:0000313" key="9">
    <source>
        <dbReference type="Proteomes" id="UP000034127"/>
    </source>
</evidence>
<feature type="transmembrane region" description="Helical" evidence="7">
    <location>
        <begin position="159"/>
        <end position="182"/>
    </location>
</feature>
<feature type="transmembrane region" description="Helical" evidence="7">
    <location>
        <begin position="194"/>
        <end position="210"/>
    </location>
</feature>
<keyword evidence="2" id="KW-1003">Cell membrane</keyword>
<keyword evidence="3 8" id="KW-0808">Transferase</keyword>
<keyword evidence="8" id="KW-0449">Lipoprotein</keyword>
<comment type="caution">
    <text evidence="8">The sequence shown here is derived from an EMBL/GenBank/DDBJ whole genome shotgun (WGS) entry which is preliminary data.</text>
</comment>
<feature type="non-terminal residue" evidence="8">
    <location>
        <position position="283"/>
    </location>
</feature>
<keyword evidence="4 7" id="KW-0812">Transmembrane</keyword>
<comment type="similarity">
    <text evidence="1">Belongs to the Lgt family.</text>
</comment>
<gene>
    <name evidence="8" type="ORF">UR63_C0004G0001</name>
</gene>
<protein>
    <submittedName>
        <fullName evidence="8">Prolipoprotein diacylglyceryl transferase</fullName>
    </submittedName>
</protein>
<accession>A0A0G0BFQ6</accession>
<evidence type="ECO:0000256" key="3">
    <source>
        <dbReference type="ARBA" id="ARBA00022679"/>
    </source>
</evidence>
<dbReference type="PANTHER" id="PTHR30589">
    <property type="entry name" value="PROLIPOPROTEIN DIACYLGLYCERYL TRANSFERASE"/>
    <property type="match status" value="1"/>
</dbReference>
<evidence type="ECO:0000256" key="5">
    <source>
        <dbReference type="ARBA" id="ARBA00022989"/>
    </source>
</evidence>
<feature type="transmembrane region" description="Helical" evidence="7">
    <location>
        <begin position="44"/>
        <end position="67"/>
    </location>
</feature>
<feature type="transmembrane region" description="Helical" evidence="7">
    <location>
        <begin position="87"/>
        <end position="106"/>
    </location>
</feature>
<dbReference type="InterPro" id="IPR001640">
    <property type="entry name" value="Lgt"/>
</dbReference>
<reference evidence="8 9" key="1">
    <citation type="journal article" date="2015" name="Nature">
        <title>rRNA introns, odd ribosomes, and small enigmatic genomes across a large radiation of phyla.</title>
        <authorList>
            <person name="Brown C.T."/>
            <person name="Hug L.A."/>
            <person name="Thomas B.C."/>
            <person name="Sharon I."/>
            <person name="Castelle C.J."/>
            <person name="Singh A."/>
            <person name="Wilkins M.J."/>
            <person name="Williams K.H."/>
            <person name="Banfield J.F."/>
        </authorList>
    </citation>
    <scope>NUCLEOTIDE SEQUENCE [LARGE SCALE GENOMIC DNA]</scope>
</reference>
<feature type="transmembrane region" description="Helical" evidence="7">
    <location>
        <begin position="13"/>
        <end position="32"/>
    </location>
</feature>
<keyword evidence="6 7" id="KW-0472">Membrane</keyword>
<evidence type="ECO:0000313" key="8">
    <source>
        <dbReference type="EMBL" id="KKP68263.1"/>
    </source>
</evidence>
<evidence type="ECO:0000256" key="1">
    <source>
        <dbReference type="ARBA" id="ARBA00007150"/>
    </source>
</evidence>
<dbReference type="GO" id="GO:0005886">
    <property type="term" value="C:plasma membrane"/>
    <property type="evidence" value="ECO:0007669"/>
    <property type="project" value="InterPro"/>
</dbReference>
<sequence length="283" mass="33036">MLPVLLDLKFIKIYTFGVFLVLSFFWGSFMLWKNIRLTQHSEDDVFDGLFLSMFSGLFFGRLVYVVVNFKEFGFSFMKFILINGYPGLSVYGAIGGGALALFLYFLSKKINFRSIGDYFVTPLFIALIFGKLGSFFSGSEVGAVTKFFLKIKYVGFKEYRHLTSFYEALLLMVGAYISYRLLFEIRKEKLQKGFLMYFFLWYFSLVLFVFDKMKVVTLYFHGYSFNRMVSIILLLTTSVYFIYYFKVNISEFIKTYGDKAFKKINRATKRKTSEGEEKNAASN</sequence>
<evidence type="ECO:0000256" key="4">
    <source>
        <dbReference type="ARBA" id="ARBA00022692"/>
    </source>
</evidence>
<feature type="transmembrane region" description="Helical" evidence="7">
    <location>
        <begin position="225"/>
        <end position="245"/>
    </location>
</feature>
<dbReference type="Proteomes" id="UP000034127">
    <property type="component" value="Unassembled WGS sequence"/>
</dbReference>
<feature type="transmembrane region" description="Helical" evidence="7">
    <location>
        <begin position="118"/>
        <end position="139"/>
    </location>
</feature>
<organism evidence="8 9">
    <name type="scientific">Candidatus Roizmanbacteria bacterium GW2011_GWC2_35_12</name>
    <dbReference type="NCBI Taxonomy" id="1618485"/>
    <lineage>
        <taxon>Bacteria</taxon>
        <taxon>Candidatus Roizmaniibacteriota</taxon>
    </lineage>
</organism>
<evidence type="ECO:0000256" key="6">
    <source>
        <dbReference type="ARBA" id="ARBA00023136"/>
    </source>
</evidence>
<dbReference type="PANTHER" id="PTHR30589:SF0">
    <property type="entry name" value="PHOSPHATIDYLGLYCEROL--PROLIPOPROTEIN DIACYLGLYCERYL TRANSFERASE"/>
    <property type="match status" value="1"/>
</dbReference>
<dbReference type="AlphaFoldDB" id="A0A0G0BFQ6"/>
<dbReference type="GO" id="GO:0008961">
    <property type="term" value="F:phosphatidylglycerol-prolipoprotein diacylglyceryl transferase activity"/>
    <property type="evidence" value="ECO:0007669"/>
    <property type="project" value="InterPro"/>
</dbReference>
<dbReference type="Pfam" id="PF01790">
    <property type="entry name" value="LGT"/>
    <property type="match status" value="1"/>
</dbReference>
<proteinExistence type="inferred from homology"/>
<dbReference type="GO" id="GO:0042158">
    <property type="term" value="P:lipoprotein biosynthetic process"/>
    <property type="evidence" value="ECO:0007669"/>
    <property type="project" value="InterPro"/>
</dbReference>
<evidence type="ECO:0000256" key="2">
    <source>
        <dbReference type="ARBA" id="ARBA00022475"/>
    </source>
</evidence>
<dbReference type="EMBL" id="LBPX01000004">
    <property type="protein sequence ID" value="KKP68263.1"/>
    <property type="molecule type" value="Genomic_DNA"/>
</dbReference>
<evidence type="ECO:0000256" key="7">
    <source>
        <dbReference type="SAM" id="Phobius"/>
    </source>
</evidence>